<dbReference type="InterPro" id="IPR037126">
    <property type="entry name" value="PdaC/RsiV-like_sf"/>
</dbReference>
<keyword evidence="2" id="KW-0732">Signal</keyword>
<proteinExistence type="predicted"/>
<evidence type="ECO:0000313" key="4">
    <source>
        <dbReference type="Proteomes" id="UP000078572"/>
    </source>
</evidence>
<gene>
    <name evidence="3" type="ORF">A9Y76_17105</name>
</gene>
<feature type="region of interest" description="Disordered" evidence="1">
    <location>
        <begin position="104"/>
        <end position="132"/>
    </location>
</feature>
<dbReference type="Gene3D" id="3.90.640.20">
    <property type="entry name" value="Heat-shock cognate protein, ATPase"/>
    <property type="match status" value="1"/>
</dbReference>
<evidence type="ECO:0000313" key="3">
    <source>
        <dbReference type="EMBL" id="ANJ74060.1"/>
    </source>
</evidence>
<dbReference type="AlphaFoldDB" id="A0A192A0T3"/>
<keyword evidence="4" id="KW-1185">Reference proteome</keyword>
<feature type="region of interest" description="Disordered" evidence="1">
    <location>
        <begin position="169"/>
        <end position="189"/>
    </location>
</feature>
<protein>
    <submittedName>
        <fullName evidence="3">DUF3298 domain-containing protein</fullName>
    </submittedName>
</protein>
<evidence type="ECO:0000256" key="1">
    <source>
        <dbReference type="SAM" id="MobiDB-lite"/>
    </source>
</evidence>
<feature type="region of interest" description="Disordered" evidence="1">
    <location>
        <begin position="55"/>
        <end position="78"/>
    </location>
</feature>
<accession>A0A192A0T3</accession>
<reference evidence="4" key="1">
    <citation type="submission" date="2016-06" db="EMBL/GenBank/DDBJ databases">
        <authorList>
            <person name="Xu Y."/>
            <person name="Nagy A."/>
            <person name="Yan X."/>
            <person name="Kim S.W."/>
            <person name="Haley B."/>
            <person name="Liu N.T."/>
            <person name="Nou X."/>
        </authorList>
    </citation>
    <scope>NUCLEOTIDE SEQUENCE [LARGE SCALE GENOMIC DNA]</scope>
    <source>
        <strain evidence="4">ATCC 49129</strain>
    </source>
</reference>
<feature type="signal peptide" evidence="2">
    <location>
        <begin position="1"/>
        <end position="38"/>
    </location>
</feature>
<dbReference type="InterPro" id="IPR021729">
    <property type="entry name" value="DUF3298"/>
</dbReference>
<evidence type="ECO:0000256" key="2">
    <source>
        <dbReference type="SAM" id="SignalP"/>
    </source>
</evidence>
<dbReference type="STRING" id="190721.ACS15_3613"/>
<feature type="compositionally biased region" description="Basic and acidic residues" evidence="1">
    <location>
        <begin position="107"/>
        <end position="117"/>
    </location>
</feature>
<dbReference type="EMBL" id="CP016022">
    <property type="protein sequence ID" value="ANJ74060.1"/>
    <property type="molecule type" value="Genomic_DNA"/>
</dbReference>
<dbReference type="Proteomes" id="UP000078572">
    <property type="component" value="Chromosome 1"/>
</dbReference>
<name>A0A192A0T3_9RALS</name>
<feature type="compositionally biased region" description="Low complexity" evidence="1">
    <location>
        <begin position="55"/>
        <end position="69"/>
    </location>
</feature>
<dbReference type="OrthoDB" id="8970257at2"/>
<feature type="chain" id="PRO_5043825704" evidence="2">
    <location>
        <begin position="39"/>
        <end position="384"/>
    </location>
</feature>
<sequence>MHRQTVHCWAHSAARKSAGGGVFVTLMAAVCAVGSAHAAGEAASAPSTAPASASAASAPVASTPATPLAKPQDPRERHAGTFWQGTVGKGADNPGWNVWLSVYDPPPKARDQDKDPVADTLTGDAYDDRPQGRTMWTIEGRNAPERRFVWRERADALDPSGQPMVREGGTLSGALSADGTAATGTWSDGGRSQPFTLKRVARYREVTGTAGQATITERYPVTGDAAVDALVQSLRINRCDQYDTECVIRISAVGLGDTVSLLRMVWAYSGGAHGNYGFTAGNWRRGAQGFQPITLADVLNPTPTCLQSFNTQIVDALKREGAPEATRGVLKEKDLRNPAFPFTLQGDRIVVHYGPYEVGPYSSGAFRAAVRVDDLGAACKRPTT</sequence>
<organism evidence="3 4">
    <name type="scientific">Ralstonia insidiosa</name>
    <dbReference type="NCBI Taxonomy" id="190721"/>
    <lineage>
        <taxon>Bacteria</taxon>
        <taxon>Pseudomonadati</taxon>
        <taxon>Pseudomonadota</taxon>
        <taxon>Betaproteobacteria</taxon>
        <taxon>Burkholderiales</taxon>
        <taxon>Burkholderiaceae</taxon>
        <taxon>Ralstonia</taxon>
    </lineage>
</organism>
<dbReference type="Pfam" id="PF11738">
    <property type="entry name" value="DUF3298"/>
    <property type="match status" value="1"/>
</dbReference>